<reference evidence="2 3" key="1">
    <citation type="submission" date="2020-08" db="EMBL/GenBank/DDBJ databases">
        <title>Genomic Encyclopedia of Type Strains, Phase IV (KMG-IV): sequencing the most valuable type-strain genomes for metagenomic binning, comparative biology and taxonomic classification.</title>
        <authorList>
            <person name="Goeker M."/>
        </authorList>
    </citation>
    <scope>NUCLEOTIDE SEQUENCE [LARGE SCALE GENOMIC DNA]</scope>
    <source>
        <strain evidence="2 3">DSM 25966</strain>
    </source>
</reference>
<evidence type="ECO:0000313" key="3">
    <source>
        <dbReference type="Proteomes" id="UP000553963"/>
    </source>
</evidence>
<organism evidence="2 3">
    <name type="scientific">Kaistia hirudinis</name>
    <dbReference type="NCBI Taxonomy" id="1293440"/>
    <lineage>
        <taxon>Bacteria</taxon>
        <taxon>Pseudomonadati</taxon>
        <taxon>Pseudomonadota</taxon>
        <taxon>Alphaproteobacteria</taxon>
        <taxon>Hyphomicrobiales</taxon>
        <taxon>Kaistiaceae</taxon>
        <taxon>Kaistia</taxon>
    </lineage>
</organism>
<feature type="signal peptide" evidence="1">
    <location>
        <begin position="1"/>
        <end position="21"/>
    </location>
</feature>
<dbReference type="EMBL" id="JACIDS010000003">
    <property type="protein sequence ID" value="MBB3931142.1"/>
    <property type="molecule type" value="Genomic_DNA"/>
</dbReference>
<evidence type="ECO:0000313" key="2">
    <source>
        <dbReference type="EMBL" id="MBB3931142.1"/>
    </source>
</evidence>
<name>A0A840ANE1_9HYPH</name>
<dbReference type="AlphaFoldDB" id="A0A840ANE1"/>
<sequence length="227" mass="23893">MLRYVLIVLSALALAPSLAAAGEQPARSRIQFAPGANAATVKGRVVGYQVRDYVVGARAGQTMTVTLSTNNRSATFNVTPPFGDEAVFIGSVSGTRFSGRLDRGGDYVISVGLMRNAARRGERADYSLAVRIKGGAPIAVLPPPKNDFADGLMGGPDEWRVVGVPAGDLLNIRTKPAANAPLVASVPNGTRLANRSCRLVESSRWCLVEIPGGSGISGWANGRYLRE</sequence>
<keyword evidence="1" id="KW-0732">Signal</keyword>
<dbReference type="Gene3D" id="2.60.120.380">
    <property type="match status" value="1"/>
</dbReference>
<comment type="caution">
    <text evidence="2">The sequence shown here is derived from an EMBL/GenBank/DDBJ whole genome shotgun (WGS) entry which is preliminary data.</text>
</comment>
<keyword evidence="3" id="KW-1185">Reference proteome</keyword>
<dbReference type="RefSeq" id="WP_183398808.1">
    <property type="nucleotide sequence ID" value="NZ_JACIDS010000003.1"/>
</dbReference>
<gene>
    <name evidence="2" type="ORF">GGR25_002192</name>
</gene>
<proteinExistence type="predicted"/>
<evidence type="ECO:0008006" key="4">
    <source>
        <dbReference type="Google" id="ProtNLM"/>
    </source>
</evidence>
<dbReference type="Proteomes" id="UP000553963">
    <property type="component" value="Unassembled WGS sequence"/>
</dbReference>
<protein>
    <recommendedName>
        <fullName evidence="4">SH3b domain-containing protein</fullName>
    </recommendedName>
</protein>
<feature type="chain" id="PRO_5032607991" description="SH3b domain-containing protein" evidence="1">
    <location>
        <begin position="22"/>
        <end position="227"/>
    </location>
</feature>
<evidence type="ECO:0000256" key="1">
    <source>
        <dbReference type="SAM" id="SignalP"/>
    </source>
</evidence>
<accession>A0A840ANE1</accession>
<dbReference type="Gene3D" id="2.30.30.40">
    <property type="entry name" value="SH3 Domains"/>
    <property type="match status" value="1"/>
</dbReference>